<dbReference type="InParanoid" id="D3BGB8"/>
<proteinExistence type="inferred from homology"/>
<evidence type="ECO:0000313" key="8">
    <source>
        <dbReference type="Proteomes" id="UP000001396"/>
    </source>
</evidence>
<comment type="catalytic activity">
    <reaction evidence="5 6">
        <text>queuosine 5'-phosphate + H2O = queuine + D-ribose 5-phosphate</text>
        <dbReference type="Rhea" id="RHEA:75387"/>
        <dbReference type="ChEBI" id="CHEBI:15377"/>
        <dbReference type="ChEBI" id="CHEBI:17433"/>
        <dbReference type="ChEBI" id="CHEBI:78346"/>
        <dbReference type="ChEBI" id="CHEBI:194371"/>
    </reaction>
    <physiologicalReaction direction="left-to-right" evidence="5 6">
        <dbReference type="Rhea" id="RHEA:75388"/>
    </physiologicalReaction>
</comment>
<dbReference type="GO" id="GO:0006400">
    <property type="term" value="P:tRNA modification"/>
    <property type="evidence" value="ECO:0007669"/>
    <property type="project" value="TreeGrafter"/>
</dbReference>
<dbReference type="PANTHER" id="PTHR21314:SF0">
    <property type="entry name" value="QUEUOSINE 5'-PHOSPHATE N-GLYCOSYLASE_HYDROLASE"/>
    <property type="match status" value="1"/>
</dbReference>
<dbReference type="EC" id="3.2.2.-" evidence="6"/>
<dbReference type="GeneID" id="31363050"/>
<comment type="caution">
    <text evidence="7">The sequence shown here is derived from an EMBL/GenBank/DDBJ whole genome shotgun (WGS) entry which is preliminary data.</text>
</comment>
<evidence type="ECO:0000256" key="4">
    <source>
        <dbReference type="ARBA" id="ARBA00035393"/>
    </source>
</evidence>
<dbReference type="Pfam" id="PF10343">
    <property type="entry name" value="Q_salvage"/>
    <property type="match status" value="1"/>
</dbReference>
<comment type="similarity">
    <text evidence="2 6">Belongs to the QNG1 protein family.</text>
</comment>
<evidence type="ECO:0000313" key="7">
    <source>
        <dbReference type="EMBL" id="EFA79518.1"/>
    </source>
</evidence>
<organism evidence="7 8">
    <name type="scientific">Heterostelium pallidum (strain ATCC 26659 / Pp 5 / PN500)</name>
    <name type="common">Cellular slime mold</name>
    <name type="synonym">Polysphondylium pallidum</name>
    <dbReference type="NCBI Taxonomy" id="670386"/>
    <lineage>
        <taxon>Eukaryota</taxon>
        <taxon>Amoebozoa</taxon>
        <taxon>Evosea</taxon>
        <taxon>Eumycetozoa</taxon>
        <taxon>Dictyostelia</taxon>
        <taxon>Acytosteliales</taxon>
        <taxon>Acytosteliaceae</taxon>
        <taxon>Heterostelium</taxon>
    </lineage>
</organism>
<reference evidence="7 8" key="1">
    <citation type="journal article" date="2011" name="Genome Res.">
        <title>Phylogeny-wide analysis of social amoeba genomes highlights ancient origins for complex intercellular communication.</title>
        <authorList>
            <person name="Heidel A.J."/>
            <person name="Lawal H.M."/>
            <person name="Felder M."/>
            <person name="Schilde C."/>
            <person name="Helps N.R."/>
            <person name="Tunggal B."/>
            <person name="Rivero F."/>
            <person name="John U."/>
            <person name="Schleicher M."/>
            <person name="Eichinger L."/>
            <person name="Platzer M."/>
            <person name="Noegel A.A."/>
            <person name="Schaap P."/>
            <person name="Gloeckner G."/>
        </authorList>
    </citation>
    <scope>NUCLEOTIDE SEQUENCE [LARGE SCALE GENOMIC DNA]</scope>
    <source>
        <strain evidence="8">ATCC 26659 / Pp 5 / PN500</strain>
    </source>
</reference>
<dbReference type="OMA" id="FSFWSEE"/>
<dbReference type="FunCoup" id="D3BGB8">
    <property type="interactions" value="114"/>
</dbReference>
<dbReference type="GO" id="GO:0016787">
    <property type="term" value="F:hydrolase activity"/>
    <property type="evidence" value="ECO:0007669"/>
    <property type="project" value="UniProtKB-KW"/>
</dbReference>
<evidence type="ECO:0000256" key="6">
    <source>
        <dbReference type="RuleBase" id="RU365002"/>
    </source>
</evidence>
<dbReference type="InterPro" id="IPR019438">
    <property type="entry name" value="Q_salvage"/>
</dbReference>
<protein>
    <recommendedName>
        <fullName evidence="3 6">Queuosine 5'-phosphate N-glycosylase/hydrolase</fullName>
        <ecNumber evidence="6">3.2.2.-</ecNumber>
    </recommendedName>
    <alternativeName>
        <fullName evidence="4 6">Queuosine-nucleotide N-glycosylase/hydrolase</fullName>
    </alternativeName>
</protein>
<dbReference type="Proteomes" id="UP000001396">
    <property type="component" value="Unassembled WGS sequence"/>
</dbReference>
<evidence type="ECO:0000256" key="3">
    <source>
        <dbReference type="ARBA" id="ARBA00035306"/>
    </source>
</evidence>
<dbReference type="PANTHER" id="PTHR21314">
    <property type="entry name" value="QUEUOSINE 5'-PHOSPHATE N-GLYCOSYLASE_HYDROLASE-RELATED"/>
    <property type="match status" value="1"/>
</dbReference>
<evidence type="ECO:0000256" key="2">
    <source>
        <dbReference type="ARBA" id="ARBA00035119"/>
    </source>
</evidence>
<keyword evidence="1 6" id="KW-0378">Hydrolase</keyword>
<sequence>MDVLELIRSSTDVVCQQSKHVKINDANLTKECHEFVTQHKIKAHKEIWADNDFHFCDVDRTQPAGHPTYQSELTAKFIIVLDCLNHCFWPDESLEYHHLGNGLKRTLLADSKAFDADRLITVTPEILKQWFDRELPNAEERCRLLQEVGHALIEHFNGSIRELILSAKNSASKLVDIVTRYFWGFRDSTVYKGRQVFLYKRAQIFVGDLWGAYEGKGLGHFNDIERLTMFADYRVPQILREMGILEYSEELSKLVDNKQEIPVGSEMEVEIRAVTVQAVEKMRDVFNANQCNLLALEIDWMLWGRGEAMLDRLPPHHRTFTIFY</sequence>
<name>D3BGB8_HETP5</name>
<accession>D3BGB8</accession>
<dbReference type="AlphaFoldDB" id="D3BGB8"/>
<keyword evidence="8" id="KW-1185">Reference proteome</keyword>
<dbReference type="RefSeq" id="XP_020431639.1">
    <property type="nucleotide sequence ID" value="XM_020578404.1"/>
</dbReference>
<evidence type="ECO:0000256" key="5">
    <source>
        <dbReference type="ARBA" id="ARBA00048204"/>
    </source>
</evidence>
<gene>
    <name evidence="7" type="ORF">PPL_07569</name>
</gene>
<evidence type="ECO:0000256" key="1">
    <source>
        <dbReference type="ARBA" id="ARBA00022801"/>
    </source>
</evidence>
<comment type="function">
    <text evidence="6">Catalyzes the hydrolysis of queuosine 5'-phosphate, releasing the nucleobase queuine (q). Is required for salvage of queuine from exogenous queuosine (Q) that is imported and then converted to queuosine 5'-phosphate intracellularly.</text>
</comment>
<dbReference type="EMBL" id="ADBJ01000034">
    <property type="protein sequence ID" value="EFA79518.1"/>
    <property type="molecule type" value="Genomic_DNA"/>
</dbReference>